<evidence type="ECO:0000313" key="2">
    <source>
        <dbReference type="EMBL" id="CAB4130178.1"/>
    </source>
</evidence>
<reference evidence="2" key="1">
    <citation type="submission" date="2020-04" db="EMBL/GenBank/DDBJ databases">
        <authorList>
            <person name="Chiriac C."/>
            <person name="Salcher M."/>
            <person name="Ghai R."/>
            <person name="Kavagutti S V."/>
        </authorList>
    </citation>
    <scope>NUCLEOTIDE SEQUENCE</scope>
</reference>
<feature type="domain" description="DUF6915" evidence="1">
    <location>
        <begin position="3"/>
        <end position="101"/>
    </location>
</feature>
<dbReference type="InterPro" id="IPR054061">
    <property type="entry name" value="DUF6915"/>
</dbReference>
<accession>A0A6J5L695</accession>
<dbReference type="EMBL" id="LR796235">
    <property type="protein sequence ID" value="CAB4130178.1"/>
    <property type="molecule type" value="Genomic_DNA"/>
</dbReference>
<name>A0A6J5L695_9CAUD</name>
<sequence>MVHPIIHAKSSMKKFGGKWEDYIHLHNWLDETKSWYGHSLHRIWRHHSEGIFEMEQKFGAEFKNSDGKTVYTRYVGEQHVMEDCNGYLPSAKEWVLALENKQRPLWMIKTMKLEIND</sequence>
<gene>
    <name evidence="2" type="ORF">UFOVP117_294</name>
</gene>
<protein>
    <recommendedName>
        <fullName evidence="1">DUF6915 domain-containing protein</fullName>
    </recommendedName>
</protein>
<evidence type="ECO:0000259" key="1">
    <source>
        <dbReference type="Pfam" id="PF21866"/>
    </source>
</evidence>
<proteinExistence type="predicted"/>
<organism evidence="2">
    <name type="scientific">uncultured Caudovirales phage</name>
    <dbReference type="NCBI Taxonomy" id="2100421"/>
    <lineage>
        <taxon>Viruses</taxon>
        <taxon>Duplodnaviria</taxon>
        <taxon>Heunggongvirae</taxon>
        <taxon>Uroviricota</taxon>
        <taxon>Caudoviricetes</taxon>
        <taxon>Peduoviridae</taxon>
        <taxon>Maltschvirus</taxon>
        <taxon>Maltschvirus maltsch</taxon>
    </lineage>
</organism>
<dbReference type="Pfam" id="PF21866">
    <property type="entry name" value="DUF6915"/>
    <property type="match status" value="1"/>
</dbReference>